<dbReference type="PANTHER" id="PTHR12526:SF630">
    <property type="entry name" value="GLYCOSYLTRANSFERASE"/>
    <property type="match status" value="1"/>
</dbReference>
<proteinExistence type="predicted"/>
<dbReference type="OrthoDB" id="132546at2157"/>
<dbReference type="Gene3D" id="3.40.50.2000">
    <property type="entry name" value="Glycogen Phosphorylase B"/>
    <property type="match status" value="2"/>
</dbReference>
<evidence type="ECO:0000259" key="2">
    <source>
        <dbReference type="Pfam" id="PF13439"/>
    </source>
</evidence>
<dbReference type="PANTHER" id="PTHR12526">
    <property type="entry name" value="GLYCOSYLTRANSFERASE"/>
    <property type="match status" value="1"/>
</dbReference>
<dbReference type="InterPro" id="IPR001296">
    <property type="entry name" value="Glyco_trans_1"/>
</dbReference>
<organism evidence="3 4">
    <name type="scientific">Methanoculleus bourgensis</name>
    <dbReference type="NCBI Taxonomy" id="83986"/>
    <lineage>
        <taxon>Archaea</taxon>
        <taxon>Methanobacteriati</taxon>
        <taxon>Methanobacteriota</taxon>
        <taxon>Stenosarchaea group</taxon>
        <taxon>Methanomicrobia</taxon>
        <taxon>Methanomicrobiales</taxon>
        <taxon>Methanomicrobiaceae</taxon>
        <taxon>Methanoculleus</taxon>
    </lineage>
</organism>
<feature type="domain" description="Glycosyltransferase subfamily 4-like N-terminal" evidence="2">
    <location>
        <begin position="14"/>
        <end position="177"/>
    </location>
</feature>
<dbReference type="GeneID" id="24787112"/>
<name>A0A0X3BP84_9EURY</name>
<dbReference type="AlphaFoldDB" id="A0A0X3BP84"/>
<dbReference type="Pfam" id="PF13439">
    <property type="entry name" value="Glyco_transf_4"/>
    <property type="match status" value="1"/>
</dbReference>
<keyword evidence="3" id="KW-0328">Glycosyltransferase</keyword>
<dbReference type="CDD" id="cd03811">
    <property type="entry name" value="GT4_GT28_WabH-like"/>
    <property type="match status" value="1"/>
</dbReference>
<dbReference type="EC" id="2.4.-.-" evidence="3"/>
<reference evidence="3 4" key="1">
    <citation type="submission" date="2016-01" db="EMBL/GenBank/DDBJ databases">
        <authorList>
            <person name="Manzoor S."/>
        </authorList>
    </citation>
    <scope>NUCLEOTIDE SEQUENCE [LARGE SCALE GENOMIC DNA]</scope>
    <source>
        <strain evidence="3">Methanoculleus sp MAB1</strain>
    </source>
</reference>
<keyword evidence="3" id="KW-0808">Transferase</keyword>
<evidence type="ECO:0000313" key="4">
    <source>
        <dbReference type="Proteomes" id="UP000069850"/>
    </source>
</evidence>
<dbReference type="SUPFAM" id="SSF53756">
    <property type="entry name" value="UDP-Glycosyltransferase/glycogen phosphorylase"/>
    <property type="match status" value="1"/>
</dbReference>
<dbReference type="EMBL" id="LT158599">
    <property type="protein sequence ID" value="CVK33972.1"/>
    <property type="molecule type" value="Genomic_DNA"/>
</dbReference>
<dbReference type="Pfam" id="PF00534">
    <property type="entry name" value="Glycos_transf_1"/>
    <property type="match status" value="1"/>
</dbReference>
<accession>A0A0X3BP84</accession>
<feature type="domain" description="Glycosyl transferase family 1" evidence="1">
    <location>
        <begin position="197"/>
        <end position="320"/>
    </location>
</feature>
<evidence type="ECO:0000259" key="1">
    <source>
        <dbReference type="Pfam" id="PF00534"/>
    </source>
</evidence>
<evidence type="ECO:0000313" key="3">
    <source>
        <dbReference type="EMBL" id="CVK33972.1"/>
    </source>
</evidence>
<sequence>MVKLLMLITSLAGGGAERVASELSLHLDSGIDRRIVTLVDTVSYPSNKPPISINYNFFEPKWLSMLFAVPICAYKYRKLIEANNPDISMSFLTLDNIINVISNVGNKNTRVILQVHIALSMKFSQNPFHKIIKKMIQCIYNRADTIIAVSEGVKEELIECYGIQSEKVVVIHNPNNIEKIQLQAQESVDHPWFSGEIPIIFNMGRLTKQKGQWHLIRAFAKVREQQECKLVIRGDGELKEDLQSLVTLLGLSEDVLFLPWVENPYKYISKATVFVFSSLWEALPYALIEAMACGCPVIATDCKYGPREIIGENEYGILVSCLSGDYCASGPLDVYEYELANKIISLLNDDPQIKLLSLKAKERASHFDLASSTMKYKILFHGTASTDN</sequence>
<dbReference type="KEGG" id="mema:MMAB1_2759"/>
<dbReference type="RefSeq" id="WP_014867998.1">
    <property type="nucleotide sequence ID" value="NZ_LT158599.1"/>
</dbReference>
<protein>
    <submittedName>
        <fullName evidence="3">Glycosyl transferase group 1</fullName>
        <ecNumber evidence="3">2.4.-.-</ecNumber>
    </submittedName>
</protein>
<dbReference type="OMA" id="VIIHESK"/>
<dbReference type="GO" id="GO:0016757">
    <property type="term" value="F:glycosyltransferase activity"/>
    <property type="evidence" value="ECO:0007669"/>
    <property type="project" value="UniProtKB-KW"/>
</dbReference>
<dbReference type="Proteomes" id="UP000069850">
    <property type="component" value="Chromosome 1"/>
</dbReference>
<dbReference type="InterPro" id="IPR028098">
    <property type="entry name" value="Glyco_trans_4-like_N"/>
</dbReference>
<gene>
    <name evidence="3" type="ORF">MMAB1_2759</name>
</gene>